<evidence type="ECO:0000313" key="3">
    <source>
        <dbReference type="Proteomes" id="UP000321412"/>
    </source>
</evidence>
<accession>A0A5C6XNG5</accession>
<protein>
    <submittedName>
        <fullName evidence="2">Uncharacterized protein</fullName>
    </submittedName>
</protein>
<dbReference type="AlphaFoldDB" id="A0A5C6XNG5"/>
<keyword evidence="3" id="KW-1185">Reference proteome</keyword>
<comment type="caution">
    <text evidence="2">The sequence shown here is derived from an EMBL/GenBank/DDBJ whole genome shotgun (WGS) entry which is preliminary data.</text>
</comment>
<name>A0A5C6XNG5_9DELT</name>
<organism evidence="2 3">
    <name type="scientific">Lujinxingia vulgaris</name>
    <dbReference type="NCBI Taxonomy" id="2600176"/>
    <lineage>
        <taxon>Bacteria</taxon>
        <taxon>Deltaproteobacteria</taxon>
        <taxon>Bradymonadales</taxon>
        <taxon>Lujinxingiaceae</taxon>
        <taxon>Lujinxingia</taxon>
    </lineage>
</organism>
<sequence length="367" mass="39538">MHEEPEGLGPQERRRLIGWMIIALTWLLLAGVSHAQAQSPPDDAQASADDATAPEPGELRCFTCTENCEAQGVAEGERVCTGAEGLIEPIPSSTPEGSAMARPATSAPSSAPVNVSVIPWRWRPRVDALVTTLPVAPDRLQRQLSGDLKAMSACLNPRSYRPEPAMLVELRVSADGHPLAVHGTPKEMATTDARCMLKRLWNVSFELPAEPDLSQPEAPVYTLSYRLDFELVATETKREPASPVLIEGFRWQGSPAGAETSLPAPLARQAGALGVCAEQLRSQLPLDLIVAEVEMRWPTTPTDGPARPSAIDLTLSNETGPEHPSGEALQCMQEALLGWELPADEVGGQGRANFYVTIRPEGWIGAR</sequence>
<evidence type="ECO:0000313" key="2">
    <source>
        <dbReference type="EMBL" id="TXD39152.1"/>
    </source>
</evidence>
<dbReference type="Proteomes" id="UP000321412">
    <property type="component" value="Unassembled WGS sequence"/>
</dbReference>
<dbReference type="OrthoDB" id="5494102at2"/>
<feature type="compositionally biased region" description="Low complexity" evidence="1">
    <location>
        <begin position="98"/>
        <end position="108"/>
    </location>
</feature>
<dbReference type="EMBL" id="VOSM01000001">
    <property type="protein sequence ID" value="TXD39152.1"/>
    <property type="molecule type" value="Genomic_DNA"/>
</dbReference>
<evidence type="ECO:0000256" key="1">
    <source>
        <dbReference type="SAM" id="MobiDB-lite"/>
    </source>
</evidence>
<proteinExistence type="predicted"/>
<reference evidence="2 3" key="1">
    <citation type="submission" date="2019-08" db="EMBL/GenBank/DDBJ databases">
        <title>Bradymonadales sp. TMQ4.</title>
        <authorList>
            <person name="Liang Q."/>
        </authorList>
    </citation>
    <scope>NUCLEOTIDE SEQUENCE [LARGE SCALE GENOMIC DNA]</scope>
    <source>
        <strain evidence="2 3">TMQ4</strain>
    </source>
</reference>
<gene>
    <name evidence="2" type="ORF">FRC98_01755</name>
</gene>
<feature type="region of interest" description="Disordered" evidence="1">
    <location>
        <begin position="88"/>
        <end position="108"/>
    </location>
</feature>
<dbReference type="RefSeq" id="WP_146979584.1">
    <property type="nucleotide sequence ID" value="NZ_VOSM01000001.1"/>
</dbReference>